<dbReference type="Gene3D" id="3.40.1190.20">
    <property type="match status" value="1"/>
</dbReference>
<dbReference type="PANTHER" id="PTHR42774:SF3">
    <property type="entry name" value="KETOHEXOKINASE"/>
    <property type="match status" value="1"/>
</dbReference>
<dbReference type="InterPro" id="IPR029056">
    <property type="entry name" value="Ribokinase-like"/>
</dbReference>
<dbReference type="Pfam" id="PF00294">
    <property type="entry name" value="PfkB"/>
    <property type="match status" value="1"/>
</dbReference>
<sequence>MVVNPQSQSALFVGLVTLDLIYLAESAPQNNQKIVASDYTVAAGGPATNAAVTFSHLGNQATVLGVVGSHPITQLIRQDLATYKVAIADLEPSTNAAVPVSSIIVTQSTGERAVVSINAVKIQASSSSIPSEILHNVDIVLIDGHQMAVGIAIAQIAKAKNIPIAIDGGSWKTGFEQLLPFVDYAICSANFYPPNCHTPAEVFAYLSSFEIAHIAITHGEQPIEYLSCGNYGVVDVPRIQAVDTLGAGDIFHGAFCHYILQNSFTDALALAACVAANACQFFGTRRWMDSPKQC</sequence>
<organism evidence="2 3">
    <name type="scientific">Mojavia pulchra JT2-VF2</name>
    <dbReference type="NCBI Taxonomy" id="287848"/>
    <lineage>
        <taxon>Bacteria</taxon>
        <taxon>Bacillati</taxon>
        <taxon>Cyanobacteriota</taxon>
        <taxon>Cyanophyceae</taxon>
        <taxon>Nostocales</taxon>
        <taxon>Nostocaceae</taxon>
    </lineage>
</organism>
<evidence type="ECO:0000313" key="2">
    <source>
        <dbReference type="EMBL" id="MBW4560680.1"/>
    </source>
</evidence>
<dbReference type="Proteomes" id="UP000715781">
    <property type="component" value="Unassembled WGS sequence"/>
</dbReference>
<dbReference type="InterPro" id="IPR011611">
    <property type="entry name" value="PfkB_dom"/>
</dbReference>
<reference evidence="2" key="2">
    <citation type="journal article" date="2022" name="Microbiol. Resour. Announc.">
        <title>Metagenome Sequencing to Explore Phylogenomics of Terrestrial Cyanobacteria.</title>
        <authorList>
            <person name="Ward R.D."/>
            <person name="Stajich J.E."/>
            <person name="Johansen J.R."/>
            <person name="Huntemann M."/>
            <person name="Clum A."/>
            <person name="Foster B."/>
            <person name="Foster B."/>
            <person name="Roux S."/>
            <person name="Palaniappan K."/>
            <person name="Varghese N."/>
            <person name="Mukherjee S."/>
            <person name="Reddy T.B.K."/>
            <person name="Daum C."/>
            <person name="Copeland A."/>
            <person name="Chen I.A."/>
            <person name="Ivanova N.N."/>
            <person name="Kyrpides N.C."/>
            <person name="Shapiro N."/>
            <person name="Eloe-Fadrosh E.A."/>
            <person name="Pietrasiak N."/>
        </authorList>
    </citation>
    <scope>NUCLEOTIDE SEQUENCE</scope>
    <source>
        <strain evidence="2">JT2-VF2</strain>
    </source>
</reference>
<evidence type="ECO:0000313" key="3">
    <source>
        <dbReference type="Proteomes" id="UP000715781"/>
    </source>
</evidence>
<comment type="caution">
    <text evidence="2">The sequence shown here is derived from an EMBL/GenBank/DDBJ whole genome shotgun (WGS) entry which is preliminary data.</text>
</comment>
<feature type="domain" description="Carbohydrate kinase PfkB" evidence="1">
    <location>
        <begin position="9"/>
        <end position="286"/>
    </location>
</feature>
<evidence type="ECO:0000259" key="1">
    <source>
        <dbReference type="Pfam" id="PF00294"/>
    </source>
</evidence>
<dbReference type="EMBL" id="JAHHHN010000002">
    <property type="protein sequence ID" value="MBW4560680.1"/>
    <property type="molecule type" value="Genomic_DNA"/>
</dbReference>
<name>A0A951PVM2_9NOST</name>
<dbReference type="InterPro" id="IPR052562">
    <property type="entry name" value="Ketohexokinase-related"/>
</dbReference>
<dbReference type="CDD" id="cd01945">
    <property type="entry name" value="ribokinase_group_B"/>
    <property type="match status" value="1"/>
</dbReference>
<dbReference type="SUPFAM" id="SSF53613">
    <property type="entry name" value="Ribokinase-like"/>
    <property type="match status" value="1"/>
</dbReference>
<gene>
    <name evidence="2" type="ORF">KME32_05880</name>
</gene>
<keyword evidence="2" id="KW-0808">Transferase</keyword>
<dbReference type="AlphaFoldDB" id="A0A951PVM2"/>
<reference evidence="2" key="1">
    <citation type="submission" date="2021-05" db="EMBL/GenBank/DDBJ databases">
        <authorList>
            <person name="Pietrasiak N."/>
            <person name="Ward R."/>
            <person name="Stajich J.E."/>
            <person name="Kurbessoian T."/>
        </authorList>
    </citation>
    <scope>NUCLEOTIDE SEQUENCE</scope>
    <source>
        <strain evidence="2">JT2-VF2</strain>
    </source>
</reference>
<protein>
    <submittedName>
        <fullName evidence="2">Sugar kinase</fullName>
    </submittedName>
</protein>
<accession>A0A951PVM2</accession>
<proteinExistence type="predicted"/>
<keyword evidence="2" id="KW-0418">Kinase</keyword>
<dbReference type="GO" id="GO:0016301">
    <property type="term" value="F:kinase activity"/>
    <property type="evidence" value="ECO:0007669"/>
    <property type="project" value="UniProtKB-KW"/>
</dbReference>
<dbReference type="PANTHER" id="PTHR42774">
    <property type="entry name" value="PHOSPHOTRANSFERASE SYSTEM TRANSPORT PROTEIN"/>
    <property type="match status" value="1"/>
</dbReference>